<accession>A0A8H3G153</accession>
<keyword evidence="3" id="KW-1185">Reference proteome</keyword>
<protein>
    <submittedName>
        <fullName evidence="2">Uncharacterized protein</fullName>
    </submittedName>
</protein>
<reference evidence="2" key="1">
    <citation type="submission" date="2021-03" db="EMBL/GenBank/DDBJ databases">
        <authorList>
            <person name="Tagirdzhanova G."/>
        </authorList>
    </citation>
    <scope>NUCLEOTIDE SEQUENCE</scope>
</reference>
<name>A0A8H3G153_9LECA</name>
<gene>
    <name evidence="2" type="ORF">HETSPECPRED_007844</name>
</gene>
<evidence type="ECO:0000313" key="3">
    <source>
        <dbReference type="Proteomes" id="UP000664521"/>
    </source>
</evidence>
<feature type="region of interest" description="Disordered" evidence="1">
    <location>
        <begin position="37"/>
        <end position="77"/>
    </location>
</feature>
<evidence type="ECO:0000313" key="2">
    <source>
        <dbReference type="EMBL" id="CAF9931273.1"/>
    </source>
</evidence>
<dbReference type="AlphaFoldDB" id="A0A8H3G153"/>
<dbReference type="Proteomes" id="UP000664521">
    <property type="component" value="Unassembled WGS sequence"/>
</dbReference>
<proteinExistence type="predicted"/>
<comment type="caution">
    <text evidence="2">The sequence shown here is derived from an EMBL/GenBank/DDBJ whole genome shotgun (WGS) entry which is preliminary data.</text>
</comment>
<dbReference type="EMBL" id="CAJPDS010000058">
    <property type="protein sequence ID" value="CAF9931273.1"/>
    <property type="molecule type" value="Genomic_DNA"/>
</dbReference>
<organism evidence="2 3">
    <name type="scientific">Heterodermia speciosa</name>
    <dbReference type="NCBI Taxonomy" id="116794"/>
    <lineage>
        <taxon>Eukaryota</taxon>
        <taxon>Fungi</taxon>
        <taxon>Dikarya</taxon>
        <taxon>Ascomycota</taxon>
        <taxon>Pezizomycotina</taxon>
        <taxon>Lecanoromycetes</taxon>
        <taxon>OSLEUM clade</taxon>
        <taxon>Lecanoromycetidae</taxon>
        <taxon>Caliciales</taxon>
        <taxon>Physciaceae</taxon>
        <taxon>Heterodermia</taxon>
    </lineage>
</organism>
<feature type="compositionally biased region" description="Pro residues" evidence="1">
    <location>
        <begin position="47"/>
        <end position="68"/>
    </location>
</feature>
<sequence length="133" mass="13625">MASALGFSEQQLHELKVIIEELIAKYCPLSTPPPPRAAPPIAVASATPPPPAPPAPPAAVKSSPPPRSPISIATANTKRRCMAKSPPAALAIATPPPAAWPLAFLLSAAWQLAFSSLLLAGVLARRPPPQGIG</sequence>
<evidence type="ECO:0000256" key="1">
    <source>
        <dbReference type="SAM" id="MobiDB-lite"/>
    </source>
</evidence>